<dbReference type="HOGENOM" id="CLU_147323_0_0_9"/>
<dbReference type="PANTHER" id="PTHR34581:SF2">
    <property type="entry name" value="PTS SYSTEM N,N'-DIACETYLCHITOBIOSE-SPECIFIC EIIB COMPONENT"/>
    <property type="match status" value="1"/>
</dbReference>
<dbReference type="GO" id="GO:0009401">
    <property type="term" value="P:phosphoenolpyruvate-dependent sugar phosphotransferase system"/>
    <property type="evidence" value="ECO:0007669"/>
    <property type="project" value="UniProtKB-KW"/>
</dbReference>
<evidence type="ECO:0000256" key="6">
    <source>
        <dbReference type="ARBA" id="ARBA00022777"/>
    </source>
</evidence>
<dbReference type="AlphaFoldDB" id="B0N8U4"/>
<dbReference type="Gene3D" id="3.40.50.2300">
    <property type="match status" value="1"/>
</dbReference>
<reference evidence="9" key="2">
    <citation type="submission" date="2014-06" db="EMBL/GenBank/DDBJ databases">
        <title>Draft genome sequence of Clostridium ramosum(DSM 1402).</title>
        <authorList>
            <person name="Sudarsanam P."/>
            <person name="Ley R."/>
            <person name="Guruge J."/>
            <person name="Turnbaugh P.J."/>
            <person name="Mahowald M."/>
            <person name="Liep D."/>
            <person name="Gordon J."/>
        </authorList>
    </citation>
    <scope>NUCLEOTIDE SEQUENCE</scope>
    <source>
        <strain evidence="9">DSM 1402</strain>
    </source>
</reference>
<dbReference type="InterPro" id="IPR013012">
    <property type="entry name" value="PTS_EIIB_3"/>
</dbReference>
<evidence type="ECO:0000313" key="9">
    <source>
        <dbReference type="EMBL" id="EDS17101.1"/>
    </source>
</evidence>
<dbReference type="PANTHER" id="PTHR34581">
    <property type="entry name" value="PTS SYSTEM N,N'-DIACETYLCHITOBIOSE-SPECIFIC EIIB COMPONENT"/>
    <property type="match status" value="1"/>
</dbReference>
<keyword evidence="2" id="KW-0597">Phosphoprotein</keyword>
<dbReference type="InterPro" id="IPR051819">
    <property type="entry name" value="PTS_sugar-specific_EIIB"/>
</dbReference>
<keyword evidence="4" id="KW-0808">Transferase</keyword>
<evidence type="ECO:0000256" key="2">
    <source>
        <dbReference type="ARBA" id="ARBA00022553"/>
    </source>
</evidence>
<keyword evidence="3" id="KW-0762">Sugar transport</keyword>
<dbReference type="SUPFAM" id="SSF52794">
    <property type="entry name" value="PTS system IIB component-like"/>
    <property type="match status" value="1"/>
</dbReference>
<reference evidence="9" key="1">
    <citation type="submission" date="2007-11" db="EMBL/GenBank/DDBJ databases">
        <authorList>
            <person name="Fulton L."/>
            <person name="Clifton S."/>
            <person name="Fulton B."/>
            <person name="Xu J."/>
            <person name="Minx P."/>
            <person name="Pepin K.H."/>
            <person name="Johnson M."/>
            <person name="Thiruvilangam P."/>
            <person name="Bhonagiri V."/>
            <person name="Nash W.E."/>
            <person name="Mardis E.R."/>
            <person name="Wilson R.K."/>
        </authorList>
    </citation>
    <scope>NUCLEOTIDE SEQUENCE [LARGE SCALE GENOMIC DNA]</scope>
    <source>
        <strain evidence="9">DSM 1402</strain>
    </source>
</reference>
<dbReference type="InterPro" id="IPR003501">
    <property type="entry name" value="PTS_EIIB_2/3"/>
</dbReference>
<gene>
    <name evidence="9" type="ORF">CLORAM_03075</name>
</gene>
<dbReference type="PROSITE" id="PS51100">
    <property type="entry name" value="PTS_EIIB_TYPE_3"/>
    <property type="match status" value="1"/>
</dbReference>
<dbReference type="eggNOG" id="COG1440">
    <property type="taxonomic scope" value="Bacteria"/>
</dbReference>
<dbReference type="GO" id="GO:0016301">
    <property type="term" value="F:kinase activity"/>
    <property type="evidence" value="ECO:0007669"/>
    <property type="project" value="UniProtKB-KW"/>
</dbReference>
<keyword evidence="10" id="KW-1185">Reference proteome</keyword>
<proteinExistence type="predicted"/>
<dbReference type="Pfam" id="PF02302">
    <property type="entry name" value="PTS_IIB"/>
    <property type="match status" value="1"/>
</dbReference>
<comment type="caution">
    <text evidence="9">The sequence shown here is derived from an EMBL/GenBank/DDBJ whole genome shotgun (WGS) entry which is preliminary data.</text>
</comment>
<keyword evidence="1" id="KW-0813">Transport</keyword>
<evidence type="ECO:0000256" key="5">
    <source>
        <dbReference type="ARBA" id="ARBA00022683"/>
    </source>
</evidence>
<organism evidence="9 10">
    <name type="scientific">Thomasclavelia ramosa DSM 1402</name>
    <dbReference type="NCBI Taxonomy" id="445974"/>
    <lineage>
        <taxon>Bacteria</taxon>
        <taxon>Bacillati</taxon>
        <taxon>Bacillota</taxon>
        <taxon>Erysipelotrichia</taxon>
        <taxon>Erysipelotrichales</taxon>
        <taxon>Coprobacillaceae</taxon>
        <taxon>Thomasclavelia</taxon>
    </lineage>
</organism>
<evidence type="ECO:0000259" key="8">
    <source>
        <dbReference type="PROSITE" id="PS51100"/>
    </source>
</evidence>
<keyword evidence="5" id="KW-0598">Phosphotransferase system</keyword>
<feature type="modified residue" description="Phosphocysteine; by EIIA" evidence="7">
    <location>
        <position position="15"/>
    </location>
</feature>
<evidence type="ECO:0000256" key="1">
    <source>
        <dbReference type="ARBA" id="ARBA00022448"/>
    </source>
</evidence>
<accession>B0N8U4</accession>
<protein>
    <submittedName>
        <fullName evidence="9">PTS system, Lactose/Cellobiose specific IIB subunit</fullName>
    </submittedName>
</protein>
<sequence length="112" mass="12460">MEEIKMAQAHIYLCCGGGLSSGFLAQKARAAAKKGKIDATIEAKSESEVTQYLPKMDILCIGPHYEFRLNAFKDMAAPYNIPVIVIPEEIYSMLDGKALLELALLEIEEFYK</sequence>
<dbReference type="GO" id="GO:0008982">
    <property type="term" value="F:protein-N(PI)-phosphohistidine-sugar phosphotransferase activity"/>
    <property type="evidence" value="ECO:0007669"/>
    <property type="project" value="InterPro"/>
</dbReference>
<feature type="domain" description="PTS EIIB type-3" evidence="8">
    <location>
        <begin position="8"/>
        <end position="112"/>
    </location>
</feature>
<dbReference type="Proteomes" id="UP000005798">
    <property type="component" value="Unassembled WGS sequence"/>
</dbReference>
<evidence type="ECO:0000256" key="4">
    <source>
        <dbReference type="ARBA" id="ARBA00022679"/>
    </source>
</evidence>
<evidence type="ECO:0000256" key="7">
    <source>
        <dbReference type="PROSITE-ProRule" id="PRU00423"/>
    </source>
</evidence>
<name>B0N8U4_9FIRM</name>
<evidence type="ECO:0000313" key="10">
    <source>
        <dbReference type="Proteomes" id="UP000005798"/>
    </source>
</evidence>
<dbReference type="InterPro" id="IPR036095">
    <property type="entry name" value="PTS_EIIB-like_sf"/>
</dbReference>
<keyword evidence="6" id="KW-0418">Kinase</keyword>
<dbReference type="EMBL" id="ABFX02000013">
    <property type="protein sequence ID" value="EDS17101.1"/>
    <property type="molecule type" value="Genomic_DNA"/>
</dbReference>
<evidence type="ECO:0000256" key="3">
    <source>
        <dbReference type="ARBA" id="ARBA00022597"/>
    </source>
</evidence>